<dbReference type="InterPro" id="IPR036691">
    <property type="entry name" value="Endo/exonu/phosph_ase_sf"/>
</dbReference>
<organism evidence="2 3">
    <name type="scientific">Araneus ventricosus</name>
    <name type="common">Orbweaver spider</name>
    <name type="synonym">Epeira ventricosa</name>
    <dbReference type="NCBI Taxonomy" id="182803"/>
    <lineage>
        <taxon>Eukaryota</taxon>
        <taxon>Metazoa</taxon>
        <taxon>Ecdysozoa</taxon>
        <taxon>Arthropoda</taxon>
        <taxon>Chelicerata</taxon>
        <taxon>Arachnida</taxon>
        <taxon>Araneae</taxon>
        <taxon>Araneomorphae</taxon>
        <taxon>Entelegynae</taxon>
        <taxon>Araneoidea</taxon>
        <taxon>Araneidae</taxon>
        <taxon>Araneus</taxon>
    </lineage>
</organism>
<dbReference type="InterPro" id="IPR043502">
    <property type="entry name" value="DNA/RNA_pol_sf"/>
</dbReference>
<dbReference type="EMBL" id="BGPR01024847">
    <property type="protein sequence ID" value="GBN93236.1"/>
    <property type="molecule type" value="Genomic_DNA"/>
</dbReference>
<evidence type="ECO:0000313" key="3">
    <source>
        <dbReference type="Proteomes" id="UP000499080"/>
    </source>
</evidence>
<dbReference type="PANTHER" id="PTHR36688:SF1">
    <property type="entry name" value="ENDONUCLEASE_EXONUCLEASE_PHOSPHATASE DOMAIN-CONTAINING PROTEIN"/>
    <property type="match status" value="1"/>
</dbReference>
<dbReference type="InterPro" id="IPR000477">
    <property type="entry name" value="RT_dom"/>
</dbReference>
<feature type="domain" description="Reverse transcriptase" evidence="1">
    <location>
        <begin position="719"/>
        <end position="985"/>
    </location>
</feature>
<evidence type="ECO:0000259" key="1">
    <source>
        <dbReference type="PROSITE" id="PS50878"/>
    </source>
</evidence>
<dbReference type="GO" id="GO:0071897">
    <property type="term" value="P:DNA biosynthetic process"/>
    <property type="evidence" value="ECO:0007669"/>
    <property type="project" value="UniProtKB-ARBA"/>
</dbReference>
<dbReference type="Gene3D" id="3.60.10.10">
    <property type="entry name" value="Endonuclease/exonuclease/phosphatase"/>
    <property type="match status" value="1"/>
</dbReference>
<dbReference type="InterPro" id="IPR005135">
    <property type="entry name" value="Endo/exonuclease/phosphatase"/>
</dbReference>
<dbReference type="CDD" id="cd01650">
    <property type="entry name" value="RT_nLTR_like"/>
    <property type="match status" value="1"/>
</dbReference>
<protein>
    <recommendedName>
        <fullName evidence="1">Reverse transcriptase domain-containing protein</fullName>
    </recommendedName>
</protein>
<accession>A0A4Y2T154</accession>
<dbReference type="Pfam" id="PF14529">
    <property type="entry name" value="Exo_endo_phos_2"/>
    <property type="match status" value="1"/>
</dbReference>
<sequence>MKENVKLFNKIEEISKVSAPSFADIVQRERSASRTRIIDPQKPCALVIRPKGKSTHDETRKKLENVVTLRNLPVRIKKFKNISNGGVVLEADTDDDIDKLIAQFSKLDTINNNFSYNKPKKRKPQFIIFGINKDVTKEQLNEGLMFKNDLLKDDDSSNPVFSVNFSINTKYGANKLLVWSLEFMLPSKKEGGCFLSGVSIVLSAVHSVRHCSKCGRLGHSKAKYEETPRCFKCGDNHAPDNCNKAECINCKAHNAGTVLQINVNHSSAAHCHAFVVAEEYVVDFLCVQDPYISDNVPLTGGKGCRMFCSFNNKSVIFCLNKDLDIVLGHNTNHIVGLFAKLGVLELQIISAYFPPHDNIDSLIEEFTNFNSVNKNALILGDFNARSLIWNYNFEDIRGRAIIDFSTMNDLLICNNKYSPPTFVSHSGRGWPDLTLANSIIFNFIKKWEIMDLESFSDHRYVSVQMDFDVPNFNDFHFKTTYNKPKFVKNFQKLLPDLYSKLENVKDRVSLDLFFKFFVDSVSECAYKSYRKKAKGRLPRKFSFWNPELRTLRNKVTALYKKYDILRKTAVDGPKVQAAGSFYRKERAIFKRRLLYFRTLAWRNLCIQHSEKFGAIFRFAFKKCKKVNNLDVRVGNVSNPPLELRVKTLLDNFFPNNDDFEANFYVPNNDSLYLLVEEDLTIVFNGLKSGKGPGLDHLDYKMWNAIYDVDKSLLLNIFNTCFRYSYFPVNLKNAKVFFLQKAGRDPSLVGSYRPISLLPCLGKILERLFLIKLQSWFASNNIIHVNQYGFRENRCYELAVTRILSKICSLTNNLQAALVSIDIKAAFDNMNWFVLFGLFDKFNVPFAYRNFIFYYLINRSVVFNDCNLFAKNKIFKGCLQGSVLAPFLWNFYFDHILHLNNDLYYLQAFADDLALVTFGRTRKILETNTNNALDLISQELNILKLDISIDKCQALVFRSISSRSLSKHNTTVFNNNPSFKLNGRSVKIT</sequence>
<gene>
    <name evidence="2" type="primary">R1A1-elementORF2_67</name>
    <name evidence="2" type="ORF">AVEN_248103_1</name>
</gene>
<dbReference type="SUPFAM" id="SSF56219">
    <property type="entry name" value="DNase I-like"/>
    <property type="match status" value="1"/>
</dbReference>
<dbReference type="GO" id="GO:0003824">
    <property type="term" value="F:catalytic activity"/>
    <property type="evidence" value="ECO:0007669"/>
    <property type="project" value="InterPro"/>
</dbReference>
<dbReference type="InterPro" id="IPR052560">
    <property type="entry name" value="RdDP_mobile_element"/>
</dbReference>
<reference evidence="2 3" key="1">
    <citation type="journal article" date="2019" name="Sci. Rep.">
        <title>Orb-weaving spider Araneus ventricosus genome elucidates the spidroin gene catalogue.</title>
        <authorList>
            <person name="Kono N."/>
            <person name="Nakamura H."/>
            <person name="Ohtoshi R."/>
            <person name="Moran D.A.P."/>
            <person name="Shinohara A."/>
            <person name="Yoshida Y."/>
            <person name="Fujiwara M."/>
            <person name="Mori M."/>
            <person name="Tomita M."/>
            <person name="Arakawa K."/>
        </authorList>
    </citation>
    <scope>NUCLEOTIDE SEQUENCE [LARGE SCALE GENOMIC DNA]</scope>
</reference>
<proteinExistence type="predicted"/>
<name>A0A4Y2T154_ARAVE</name>
<dbReference type="AlphaFoldDB" id="A0A4Y2T154"/>
<keyword evidence="3" id="KW-1185">Reference proteome</keyword>
<comment type="caution">
    <text evidence="2">The sequence shown here is derived from an EMBL/GenBank/DDBJ whole genome shotgun (WGS) entry which is preliminary data.</text>
</comment>
<evidence type="ECO:0000313" key="2">
    <source>
        <dbReference type="EMBL" id="GBN93236.1"/>
    </source>
</evidence>
<dbReference type="Proteomes" id="UP000499080">
    <property type="component" value="Unassembled WGS sequence"/>
</dbReference>
<dbReference type="PROSITE" id="PS50878">
    <property type="entry name" value="RT_POL"/>
    <property type="match status" value="1"/>
</dbReference>
<dbReference type="Pfam" id="PF00078">
    <property type="entry name" value="RVT_1"/>
    <property type="match status" value="1"/>
</dbReference>
<dbReference type="SUPFAM" id="SSF56672">
    <property type="entry name" value="DNA/RNA polymerases"/>
    <property type="match status" value="1"/>
</dbReference>
<dbReference type="PANTHER" id="PTHR36688">
    <property type="entry name" value="ENDO/EXONUCLEASE/PHOSPHATASE DOMAIN-CONTAINING PROTEIN"/>
    <property type="match status" value="1"/>
</dbReference>
<dbReference type="OrthoDB" id="6436624at2759"/>